<keyword evidence="1 3" id="KW-0560">Oxidoreductase</keyword>
<dbReference type="GO" id="GO:0005829">
    <property type="term" value="C:cytosol"/>
    <property type="evidence" value="ECO:0007669"/>
    <property type="project" value="TreeGrafter"/>
</dbReference>
<dbReference type="RefSeq" id="WP_067272151.1">
    <property type="nucleotide sequence ID" value="NZ_LOHS01000034.1"/>
</dbReference>
<evidence type="ECO:0000259" key="2">
    <source>
        <dbReference type="Pfam" id="PF01243"/>
    </source>
</evidence>
<protein>
    <submittedName>
        <fullName evidence="3">Putative pyridoxine/pyridoxamine 5'-phosphate oxidase</fullName>
        <ecNumber evidence="3">1.4.3.5</ecNumber>
    </submittedName>
</protein>
<sequence>MSAQLPDKLKALLDSPVFVVVATAQPDGSPHASPVWIKRDGDDVLFSTTVDRRKPKNIQHDPRVSVVVVPPDSPYTYAEIRGTAEMTTEGGQELIDELSMKYTGKKYREFNPAAAQDAERLVVRITPRKIVGTL</sequence>
<dbReference type="NCBIfam" id="TIGR03618">
    <property type="entry name" value="Rv1155_F420"/>
    <property type="match status" value="1"/>
</dbReference>
<reference evidence="3 4" key="1">
    <citation type="submission" date="2015-12" db="EMBL/GenBank/DDBJ databases">
        <title>Genome sequence of Streptomyces sp. G25.</title>
        <authorList>
            <person name="Poehlein A."/>
            <person name="Roettig A."/>
            <person name="Hiessl S."/>
            <person name="Hauschild P."/>
            <person name="Schauer J."/>
            <person name="Madkour M.H."/>
            <person name="Al-Ansari A.M."/>
            <person name="Almakishah N.H."/>
            <person name="Steinbuechel A."/>
            <person name="Daniel R."/>
        </authorList>
    </citation>
    <scope>NUCLEOTIDE SEQUENCE [LARGE SCALE GENOMIC DNA]</scope>
    <source>
        <strain evidence="4">G25(2015)</strain>
    </source>
</reference>
<comment type="caution">
    <text evidence="3">The sequence shown here is derived from an EMBL/GenBank/DDBJ whole genome shotgun (WGS) entry which is preliminary data.</text>
</comment>
<dbReference type="PATRIC" id="fig|1716141.3.peg.904"/>
<organism evidence="3 4">
    <name type="scientific">Streptomyces jeddahensis</name>
    <dbReference type="NCBI Taxonomy" id="1716141"/>
    <lineage>
        <taxon>Bacteria</taxon>
        <taxon>Bacillati</taxon>
        <taxon>Actinomycetota</taxon>
        <taxon>Actinomycetes</taxon>
        <taxon>Kitasatosporales</taxon>
        <taxon>Streptomycetaceae</taxon>
        <taxon>Streptomyces</taxon>
    </lineage>
</organism>
<dbReference type="SUPFAM" id="SSF50475">
    <property type="entry name" value="FMN-binding split barrel"/>
    <property type="match status" value="1"/>
</dbReference>
<proteinExistence type="predicted"/>
<dbReference type="InterPro" id="IPR019920">
    <property type="entry name" value="F420-binding_dom_put"/>
</dbReference>
<dbReference type="PANTHER" id="PTHR35176">
    <property type="entry name" value="HEME OXYGENASE HI_0854-RELATED"/>
    <property type="match status" value="1"/>
</dbReference>
<evidence type="ECO:0000313" key="3">
    <source>
        <dbReference type="EMBL" id="OAH15749.1"/>
    </source>
</evidence>
<dbReference type="AlphaFoldDB" id="A0A177HYT5"/>
<dbReference type="InterPro" id="IPR012349">
    <property type="entry name" value="Split_barrel_FMN-bd"/>
</dbReference>
<name>A0A177HYT5_9ACTN</name>
<dbReference type="Gene3D" id="2.30.110.10">
    <property type="entry name" value="Electron Transport, Fmn-binding Protein, Chain A"/>
    <property type="match status" value="1"/>
</dbReference>
<dbReference type="GO" id="GO:0070967">
    <property type="term" value="F:coenzyme F420 binding"/>
    <property type="evidence" value="ECO:0007669"/>
    <property type="project" value="TreeGrafter"/>
</dbReference>
<evidence type="ECO:0000256" key="1">
    <source>
        <dbReference type="ARBA" id="ARBA00023002"/>
    </source>
</evidence>
<dbReference type="STRING" id="1716141.STSP_08550"/>
<feature type="domain" description="Pyridoxamine 5'-phosphate oxidase N-terminal" evidence="2">
    <location>
        <begin position="5"/>
        <end position="130"/>
    </location>
</feature>
<dbReference type="InterPro" id="IPR052019">
    <property type="entry name" value="F420H2_bilvrd_red/Heme_oxyg"/>
</dbReference>
<dbReference type="EMBL" id="LOHS01000034">
    <property type="protein sequence ID" value="OAH15749.1"/>
    <property type="molecule type" value="Genomic_DNA"/>
</dbReference>
<dbReference type="GO" id="GO:0004733">
    <property type="term" value="F:pyridoxamine phosphate oxidase activity"/>
    <property type="evidence" value="ECO:0007669"/>
    <property type="project" value="UniProtKB-EC"/>
</dbReference>
<gene>
    <name evidence="3" type="ORF">STSP_08550</name>
</gene>
<dbReference type="GO" id="GO:0016627">
    <property type="term" value="F:oxidoreductase activity, acting on the CH-CH group of donors"/>
    <property type="evidence" value="ECO:0007669"/>
    <property type="project" value="TreeGrafter"/>
</dbReference>
<keyword evidence="4" id="KW-1185">Reference proteome</keyword>
<dbReference type="PANTHER" id="PTHR35176:SF6">
    <property type="entry name" value="HEME OXYGENASE HI_0854-RELATED"/>
    <property type="match status" value="1"/>
</dbReference>
<accession>A0A177HYT5</accession>
<evidence type="ECO:0000313" key="4">
    <source>
        <dbReference type="Proteomes" id="UP000077381"/>
    </source>
</evidence>
<dbReference type="Pfam" id="PF01243">
    <property type="entry name" value="PNPOx_N"/>
    <property type="match status" value="1"/>
</dbReference>
<dbReference type="Proteomes" id="UP000077381">
    <property type="component" value="Unassembled WGS sequence"/>
</dbReference>
<dbReference type="EC" id="1.4.3.5" evidence="3"/>
<dbReference type="OrthoDB" id="162914at2"/>
<dbReference type="InterPro" id="IPR011576">
    <property type="entry name" value="Pyridox_Oxase_N"/>
</dbReference>